<feature type="non-terminal residue" evidence="1">
    <location>
        <position position="196"/>
    </location>
</feature>
<name>A0A0F8YHB6_9ZZZZ</name>
<organism evidence="1">
    <name type="scientific">marine sediment metagenome</name>
    <dbReference type="NCBI Taxonomy" id="412755"/>
    <lineage>
        <taxon>unclassified sequences</taxon>
        <taxon>metagenomes</taxon>
        <taxon>ecological metagenomes</taxon>
    </lineage>
</organism>
<accession>A0A0F8YHB6</accession>
<protein>
    <recommendedName>
        <fullName evidence="2">Peptidase M28 domain-containing protein</fullName>
    </recommendedName>
</protein>
<proteinExistence type="predicted"/>
<dbReference type="EMBL" id="LAZR01053407">
    <property type="protein sequence ID" value="KKK80813.1"/>
    <property type="molecule type" value="Genomic_DNA"/>
</dbReference>
<dbReference type="SUPFAM" id="SSF53187">
    <property type="entry name" value="Zn-dependent exopeptidases"/>
    <property type="match status" value="1"/>
</dbReference>
<dbReference type="Gene3D" id="3.40.630.10">
    <property type="entry name" value="Zn peptidases"/>
    <property type="match status" value="1"/>
</dbReference>
<reference evidence="1" key="1">
    <citation type="journal article" date="2015" name="Nature">
        <title>Complex archaea that bridge the gap between prokaryotes and eukaryotes.</title>
        <authorList>
            <person name="Spang A."/>
            <person name="Saw J.H."/>
            <person name="Jorgensen S.L."/>
            <person name="Zaremba-Niedzwiedzka K."/>
            <person name="Martijn J."/>
            <person name="Lind A.E."/>
            <person name="van Eijk R."/>
            <person name="Schleper C."/>
            <person name="Guy L."/>
            <person name="Ettema T.J."/>
        </authorList>
    </citation>
    <scope>NUCLEOTIDE SEQUENCE</scope>
</reference>
<gene>
    <name evidence="1" type="ORF">LCGC14_2819730</name>
</gene>
<comment type="caution">
    <text evidence="1">The sequence shown here is derived from an EMBL/GenBank/DDBJ whole genome shotgun (WGS) entry which is preliminary data.</text>
</comment>
<sequence>MQKIEYWLKPKKQIFRDFKKHVLDKGNIKLHRIFIDRQSDILFVAHLDTVLPPKFKQQTKNRIYATGLDDRFGCMIAYNLSEQLGADLLLTDHEESFATTAKYHDCKEYNWIAEFDRAGDDVVTYQLDNPEFRQALKEYWTLSFGTFSDISQLYTEACCMNVGIGYEKAHSEDSYVYLKTMRKQVGKFVEFFEQHK</sequence>
<evidence type="ECO:0000313" key="1">
    <source>
        <dbReference type="EMBL" id="KKK80813.1"/>
    </source>
</evidence>
<dbReference type="AlphaFoldDB" id="A0A0F8YHB6"/>
<evidence type="ECO:0008006" key="2">
    <source>
        <dbReference type="Google" id="ProtNLM"/>
    </source>
</evidence>